<feature type="region of interest" description="Disordered" evidence="1">
    <location>
        <begin position="422"/>
        <end position="447"/>
    </location>
</feature>
<dbReference type="RefSeq" id="WP_168609552.1">
    <property type="nucleotide sequence ID" value="NZ_JAAZQD010000004.1"/>
</dbReference>
<protein>
    <recommendedName>
        <fullName evidence="2">Autotransporter domain-containing protein</fullName>
    </recommendedName>
</protein>
<comment type="caution">
    <text evidence="3">The sequence shown here is derived from an EMBL/GenBank/DDBJ whole genome shotgun (WGS) entry which is preliminary data.</text>
</comment>
<sequence length="1556" mass="146995">MNKIYRLVWNRTLGVVQVATEFAKASRGGVGASRSVGVTPPRSRLAQACAAALLLGVGATALPAMAASTYTVTQASDNGNTATVGTLSWAIAQANSDPGSTIQFDFTGATTITESGALPSLDVATVFSMQADVTIQAPLSGAGSLSASGTGSLALAGDGTTLTGGAVVHAGSLTLGDGTGSVNVTNSGTGATGIAVADTAALQVMGSSMGSGGSGAAGSDADYYTKGAYGGAGGVGGIGVMAGQSSVDNAGTVSGGTGGVGGTAYAAGAGGAGGAGIQGAGSTVDNRGSIAGGAGGVGGYGFYIKGGIGGGGGAGVSGSGLTLDNASGGTIVGGVGGDGGKSYTANHNGDGAGGIGGAGAQVTMGSAITNAGSITGGAGGKGGLAYGGSYYYSGSSDGLGGDGARGGAGVGGSDFSLLNTGTVQGGAGGQGGDSSADNFGQGGAGGEGVVSSGGADIVNGGLIAGGVSGADGGGVGGGVQADAVDFSGGGNTLTLVSGYSFIGNVVSTSGGTNGGDALALGGDTDGTFDLGQIVSTVPGTYSGTPVFYGFTQFEKLGASTWTLTGIAAVQQGWLLQGGTLQVGDASTTADIVGSSTLSVDGSAGGLGVMASSGTALGVGAGSSVHGGDGTKGSSISGPSSGAVAGDGGAGGAGVGGAGLTLTNHGSVAGGAGGYGGTAGYTVGNYGGHGGTGGAGAQLDQSSIANDGGIVGGVGGTGGFTGHGGDAGNGGDGLAGAGFTLDNTGRVEGGAGGYSSSRSYYAGDAGSGGAGVSGSGFSVGNTGTITGGIGGAGVHAFATPGASGSGGAGVIGSDFTLDNAGVIAGGAGGGYCTGDCYAAGSGGGEVPGIGPSFSEASGVAGSSGGSGVSGSGFQMTNAGTVQGGNGGNGGNAGYTRYYGSGSGSAGDGANGGAGGAGIVGTGMTLTNTGTVQGGNGGNGGDGYTGYTAGTGGAGGAGVVSTGNSTIINAGLIAGGVVGADGTLAEPTAPSGPPVGPSSAGVVTAAAVVSTQADAVDFSGGGNTLELRAGYRFVGNVLSTSGTTNGGDTLALGGDTDGSFDLSQIVMAIPTTYNGSPRYHGFATYTKSGSGMWTLTGRSTANTDWTVSAGKLEVGDAAHPDTVLTGDVTVTGGTLGGHGTITGTVSNMSGTVMPGGSVGILALAGDYVQGPNGTLSLEITPDPTPGTGSSQLQVGGAASLDGTLAIMVDPGSYLVNTSYDLVHAAGGVSGTFATTTFNPGFAVYLTPQVSYGANDVTLKLSPNAAAYAGGYPNYASTVSLGMEQTFDAVLGRMGPTAQGRQGAWGQMMAGLGGLGQGSRYQLNGAAAGYGHAITDRFVLGVALSGGTTTTTVDAMQVRAKPFGGFVYGIWRSGGWRVSGSLGTGKLKQHSKRYLASLGGMQTATGGGHYAGAALRVDYTARKGIWSFTPYAGMDNVNARYDATQEQGITLLALHYGKVSQHLSHYQAGLRIGAEWGHWQPWVQAGTEGWRGDRAITVTERLGDYRKDVTSSALPGSALSGGAGVTWKAGRWDATLSWHGAVGSHYHGNRGMLQARYSW</sequence>
<feature type="compositionally biased region" description="Gly residues" evidence="1">
    <location>
        <begin position="423"/>
        <end position="432"/>
    </location>
</feature>
<dbReference type="PROSITE" id="PS51208">
    <property type="entry name" value="AUTOTRANSPORTER"/>
    <property type="match status" value="1"/>
</dbReference>
<dbReference type="SMART" id="SM00869">
    <property type="entry name" value="Autotransporter"/>
    <property type="match status" value="1"/>
</dbReference>
<reference evidence="3 4" key="1">
    <citation type="journal article" date="2017" name="Int. J. Syst. Evol. Microbiol.">
        <title>Oleiagrimonas citrea sp. nov., a marine bacterium isolated from tidal flat sediment and emended description of the genus Oleiagrimonas Fang et al. 2015 and Oleiagrimonas soli.</title>
        <authorList>
            <person name="Yang S.H."/>
            <person name="Seo H.S."/>
            <person name="Seong C.N."/>
            <person name="Kwon K.K."/>
        </authorList>
    </citation>
    <scope>NUCLEOTIDE SEQUENCE [LARGE SCALE GENOMIC DNA]</scope>
    <source>
        <strain evidence="3 4">MEBiC09124</strain>
    </source>
</reference>
<gene>
    <name evidence="3" type="ORF">HF690_11630</name>
</gene>
<dbReference type="InterPro" id="IPR036709">
    <property type="entry name" value="Autotransporte_beta_dom_sf"/>
</dbReference>
<dbReference type="InterPro" id="IPR005546">
    <property type="entry name" value="Autotransporte_beta"/>
</dbReference>
<evidence type="ECO:0000256" key="1">
    <source>
        <dbReference type="SAM" id="MobiDB-lite"/>
    </source>
</evidence>
<dbReference type="EMBL" id="JAAZQD010000004">
    <property type="protein sequence ID" value="NKZ39599.1"/>
    <property type="molecule type" value="Genomic_DNA"/>
</dbReference>
<feature type="domain" description="Autotransporter" evidence="2">
    <location>
        <begin position="1294"/>
        <end position="1556"/>
    </location>
</feature>
<dbReference type="Pfam" id="PF13018">
    <property type="entry name" value="ESPR"/>
    <property type="match status" value="1"/>
</dbReference>
<dbReference type="Proteomes" id="UP000541636">
    <property type="component" value="Unassembled WGS sequence"/>
</dbReference>
<evidence type="ECO:0000313" key="3">
    <source>
        <dbReference type="EMBL" id="NKZ39599.1"/>
    </source>
</evidence>
<dbReference type="SUPFAM" id="SSF103515">
    <property type="entry name" value="Autotransporter"/>
    <property type="match status" value="1"/>
</dbReference>
<evidence type="ECO:0000313" key="4">
    <source>
        <dbReference type="Proteomes" id="UP000541636"/>
    </source>
</evidence>
<feature type="region of interest" description="Disordered" evidence="1">
    <location>
        <begin position="627"/>
        <end position="647"/>
    </location>
</feature>
<dbReference type="InterPro" id="IPR024973">
    <property type="entry name" value="ESPR"/>
</dbReference>
<proteinExistence type="predicted"/>
<dbReference type="InterPro" id="IPR011050">
    <property type="entry name" value="Pectin_lyase_fold/virulence"/>
</dbReference>
<keyword evidence="4" id="KW-1185">Reference proteome</keyword>
<evidence type="ECO:0000259" key="2">
    <source>
        <dbReference type="PROSITE" id="PS51208"/>
    </source>
</evidence>
<organism evidence="3 4">
    <name type="scientific">Oleiagrimonas citrea</name>
    <dbReference type="NCBI Taxonomy" id="1665687"/>
    <lineage>
        <taxon>Bacteria</taxon>
        <taxon>Pseudomonadati</taxon>
        <taxon>Pseudomonadota</taxon>
        <taxon>Gammaproteobacteria</taxon>
        <taxon>Lysobacterales</taxon>
        <taxon>Rhodanobacteraceae</taxon>
        <taxon>Oleiagrimonas</taxon>
    </lineage>
</organism>
<dbReference type="SUPFAM" id="SSF51126">
    <property type="entry name" value="Pectin lyase-like"/>
    <property type="match status" value="1"/>
</dbReference>
<name>A0A846ZQ43_9GAMM</name>
<accession>A0A846ZQ43</accession>